<accession>A0A8S4G3W4</accession>
<dbReference type="InterPro" id="IPR044037">
    <property type="entry name" value="FANCL_d3"/>
</dbReference>
<dbReference type="Gene3D" id="3.10.110.20">
    <property type="entry name" value="RWD domain-like"/>
    <property type="match status" value="1"/>
</dbReference>
<dbReference type="PANTHER" id="PTHR13206:SF0">
    <property type="entry name" value="E3 UBIQUITIN-PROTEIN LIGASE FANCL"/>
    <property type="match status" value="1"/>
</dbReference>
<feature type="domain" description="FANCL UBC-like" evidence="2">
    <location>
        <begin position="135"/>
        <end position="225"/>
    </location>
</feature>
<evidence type="ECO:0000259" key="2">
    <source>
        <dbReference type="Pfam" id="PF18891"/>
    </source>
</evidence>
<dbReference type="GO" id="GO:0036297">
    <property type="term" value="P:interstrand cross-link repair"/>
    <property type="evidence" value="ECO:0007669"/>
    <property type="project" value="InterPro"/>
</dbReference>
<sequence length="315" mass="35795">MDLNSIIQDLFYSDKYNTLNPLLDRVNTIFEASIKTTDDVSTDFVDNSFYEDLQRINLRPDVYINIGKSLRDIKCIVLDDFNRQHTVFITYKGYRKLVIKSTTLPKAPYIEHEFGTIDELVDVFKDHIDRLINYFMELERIDSFCCVVDPVHPTFKDEYRKIYLEERVWLHVEVTAEGLATNMHLVGNSPRYTEQLKAGLTAWDHDKEIVENIMDIFDIQTFPQPANPAFNHPSTPASPATPASPPELLCGICLCEGEARPQPLCANEKCGQYFHAGCLYQWLVACAGGRAPTLGVAAGQCPGCFHQISCSERDL</sequence>
<dbReference type="Pfam" id="PF18891">
    <property type="entry name" value="FANCL_d3"/>
    <property type="match status" value="1"/>
</dbReference>
<organism evidence="3 4">
    <name type="scientific">Plutella xylostella</name>
    <name type="common">Diamondback moth</name>
    <name type="synonym">Plutella maculipennis</name>
    <dbReference type="NCBI Taxonomy" id="51655"/>
    <lineage>
        <taxon>Eukaryota</taxon>
        <taxon>Metazoa</taxon>
        <taxon>Ecdysozoa</taxon>
        <taxon>Arthropoda</taxon>
        <taxon>Hexapoda</taxon>
        <taxon>Insecta</taxon>
        <taxon>Pterygota</taxon>
        <taxon>Neoptera</taxon>
        <taxon>Endopterygota</taxon>
        <taxon>Lepidoptera</taxon>
        <taxon>Glossata</taxon>
        <taxon>Ditrysia</taxon>
        <taxon>Yponomeutoidea</taxon>
        <taxon>Plutellidae</taxon>
        <taxon>Plutella</taxon>
    </lineage>
</organism>
<dbReference type="InterPro" id="IPR043003">
    <property type="entry name" value="FANCL_d3_sf"/>
</dbReference>
<dbReference type="GO" id="GO:0006513">
    <property type="term" value="P:protein monoubiquitination"/>
    <property type="evidence" value="ECO:0007669"/>
    <property type="project" value="TreeGrafter"/>
</dbReference>
<dbReference type="InterPro" id="IPR026850">
    <property type="entry name" value="FANCL_C"/>
</dbReference>
<reference evidence="3" key="1">
    <citation type="submission" date="2020-11" db="EMBL/GenBank/DDBJ databases">
        <authorList>
            <person name="Whiteford S."/>
        </authorList>
    </citation>
    <scope>NUCLEOTIDE SEQUENCE</scope>
</reference>
<dbReference type="Pfam" id="PF11793">
    <property type="entry name" value="FANCL_C"/>
    <property type="match status" value="1"/>
</dbReference>
<comment type="caution">
    <text evidence="3">The sequence shown here is derived from an EMBL/GenBank/DDBJ whole genome shotgun (WGS) entry which is preliminary data.</text>
</comment>
<dbReference type="CDD" id="cd23832">
    <property type="entry name" value="DRWD-C_FANCL"/>
    <property type="match status" value="1"/>
</dbReference>
<evidence type="ECO:0000259" key="1">
    <source>
        <dbReference type="Pfam" id="PF11793"/>
    </source>
</evidence>
<dbReference type="AlphaFoldDB" id="A0A8S4G3W4"/>
<keyword evidence="4" id="KW-1185">Reference proteome</keyword>
<dbReference type="PANTHER" id="PTHR13206">
    <property type="entry name" value="UBIQUITIN LIGASE PROTEIN PHF9 FANCONI ANEMIA GROUP L PROTEIN"/>
    <property type="match status" value="1"/>
</dbReference>
<proteinExistence type="predicted"/>
<gene>
    <name evidence="3" type="ORF">PLXY2_LOCUS13395</name>
</gene>
<dbReference type="GO" id="GO:0043240">
    <property type="term" value="C:Fanconi anaemia nuclear complex"/>
    <property type="evidence" value="ECO:0007669"/>
    <property type="project" value="InterPro"/>
</dbReference>
<dbReference type="Proteomes" id="UP000653454">
    <property type="component" value="Unassembled WGS sequence"/>
</dbReference>
<dbReference type="InterPro" id="IPR013083">
    <property type="entry name" value="Znf_RING/FYVE/PHD"/>
</dbReference>
<dbReference type="InterPro" id="IPR026848">
    <property type="entry name" value="Fancl"/>
</dbReference>
<evidence type="ECO:0000313" key="3">
    <source>
        <dbReference type="EMBL" id="CAG9135150.1"/>
    </source>
</evidence>
<name>A0A8S4G3W4_PLUXY</name>
<dbReference type="EMBL" id="CAJHNJ030000096">
    <property type="protein sequence ID" value="CAG9135150.1"/>
    <property type="molecule type" value="Genomic_DNA"/>
</dbReference>
<dbReference type="GO" id="GO:0061630">
    <property type="term" value="F:ubiquitin protein ligase activity"/>
    <property type="evidence" value="ECO:0007669"/>
    <property type="project" value="TreeGrafter"/>
</dbReference>
<protein>
    <submittedName>
        <fullName evidence="3">(diamondback moth) hypothetical protein</fullName>
    </submittedName>
</protein>
<dbReference type="SMART" id="SM01197">
    <property type="entry name" value="FANCL_C"/>
    <property type="match status" value="1"/>
</dbReference>
<dbReference type="SUPFAM" id="SSF57850">
    <property type="entry name" value="RING/U-box"/>
    <property type="match status" value="1"/>
</dbReference>
<dbReference type="Gene3D" id="3.30.40.10">
    <property type="entry name" value="Zinc/RING finger domain, C3HC4 (zinc finger)"/>
    <property type="match status" value="1"/>
</dbReference>
<evidence type="ECO:0000313" key="4">
    <source>
        <dbReference type="Proteomes" id="UP000653454"/>
    </source>
</evidence>
<feature type="domain" description="FANCL C-terminal" evidence="1">
    <location>
        <begin position="247"/>
        <end position="311"/>
    </location>
</feature>